<sequence>SSDSNSNPPARPSQPIIIQPVSYLVKPKSPQLEPSPESSPPPAEPQSLRPPSDSQRAWRREDIRYVKDATNARSVVIVSLQNLLHVFVYGEHAYSATIARFSPNGDEEMMPKPKEEQEVRKVVIRKESFGDSELEGSSGQQIMSRI</sequence>
<feature type="compositionally biased region" description="Low complexity" evidence="1">
    <location>
        <begin position="26"/>
        <end position="36"/>
    </location>
</feature>
<accession>A0A0L9V3T6</accession>
<feature type="non-terminal residue" evidence="2">
    <location>
        <position position="1"/>
    </location>
</feature>
<feature type="region of interest" description="Disordered" evidence="1">
    <location>
        <begin position="25"/>
        <end position="58"/>
    </location>
</feature>
<proteinExistence type="predicted"/>
<protein>
    <submittedName>
        <fullName evidence="2">Uncharacterized protein</fullName>
    </submittedName>
</protein>
<reference evidence="3" key="1">
    <citation type="journal article" date="2015" name="Proc. Natl. Acad. Sci. U.S.A.">
        <title>Genome sequencing of adzuki bean (Vigna angularis) provides insight into high starch and low fat accumulation and domestication.</title>
        <authorList>
            <person name="Yang K."/>
            <person name="Tian Z."/>
            <person name="Chen C."/>
            <person name="Luo L."/>
            <person name="Zhao B."/>
            <person name="Wang Z."/>
            <person name="Yu L."/>
            <person name="Li Y."/>
            <person name="Sun Y."/>
            <person name="Li W."/>
            <person name="Chen Y."/>
            <person name="Li Y."/>
            <person name="Zhang Y."/>
            <person name="Ai D."/>
            <person name="Zhao J."/>
            <person name="Shang C."/>
            <person name="Ma Y."/>
            <person name="Wu B."/>
            <person name="Wang M."/>
            <person name="Gao L."/>
            <person name="Sun D."/>
            <person name="Zhang P."/>
            <person name="Guo F."/>
            <person name="Wang W."/>
            <person name="Li Y."/>
            <person name="Wang J."/>
            <person name="Varshney R.K."/>
            <person name="Wang J."/>
            <person name="Ling H.Q."/>
            <person name="Wan P."/>
        </authorList>
    </citation>
    <scope>NUCLEOTIDE SEQUENCE</scope>
    <source>
        <strain evidence="3">cv. Jingnong 6</strain>
    </source>
</reference>
<dbReference type="AlphaFoldDB" id="A0A0L9V3T6"/>
<evidence type="ECO:0000313" key="2">
    <source>
        <dbReference type="EMBL" id="KOM49745.1"/>
    </source>
</evidence>
<evidence type="ECO:0000256" key="1">
    <source>
        <dbReference type="SAM" id="MobiDB-lite"/>
    </source>
</evidence>
<evidence type="ECO:0000313" key="3">
    <source>
        <dbReference type="Proteomes" id="UP000053144"/>
    </source>
</evidence>
<dbReference type="Gramene" id="KOM49745">
    <property type="protein sequence ID" value="KOM49745"/>
    <property type="gene ID" value="LR48_Vigan08g057200"/>
</dbReference>
<name>A0A0L9V3T6_PHAAN</name>
<dbReference type="Proteomes" id="UP000053144">
    <property type="component" value="Chromosome 8"/>
</dbReference>
<gene>
    <name evidence="2" type="ORF">LR48_Vigan08g057200</name>
</gene>
<organism evidence="2 3">
    <name type="scientific">Phaseolus angularis</name>
    <name type="common">Azuki bean</name>
    <name type="synonym">Vigna angularis</name>
    <dbReference type="NCBI Taxonomy" id="3914"/>
    <lineage>
        <taxon>Eukaryota</taxon>
        <taxon>Viridiplantae</taxon>
        <taxon>Streptophyta</taxon>
        <taxon>Embryophyta</taxon>
        <taxon>Tracheophyta</taxon>
        <taxon>Spermatophyta</taxon>
        <taxon>Magnoliopsida</taxon>
        <taxon>eudicotyledons</taxon>
        <taxon>Gunneridae</taxon>
        <taxon>Pentapetalae</taxon>
        <taxon>rosids</taxon>
        <taxon>fabids</taxon>
        <taxon>Fabales</taxon>
        <taxon>Fabaceae</taxon>
        <taxon>Papilionoideae</taxon>
        <taxon>50 kb inversion clade</taxon>
        <taxon>NPAAA clade</taxon>
        <taxon>indigoferoid/millettioid clade</taxon>
        <taxon>Phaseoleae</taxon>
        <taxon>Vigna</taxon>
    </lineage>
</organism>
<dbReference type="STRING" id="3914.A0A0L9V3T6"/>
<dbReference type="EMBL" id="CM003378">
    <property type="protein sequence ID" value="KOM49745.1"/>
    <property type="molecule type" value="Genomic_DNA"/>
</dbReference>